<proteinExistence type="predicted"/>
<dbReference type="Proteomes" id="UP000231962">
    <property type="component" value="Unassembled WGS sequence"/>
</dbReference>
<dbReference type="InterPro" id="IPR007367">
    <property type="entry name" value="DUF433"/>
</dbReference>
<organism evidence="2 4">
    <name type="scientific">Leptospira perolatii</name>
    <dbReference type="NCBI Taxonomy" id="2023191"/>
    <lineage>
        <taxon>Bacteria</taxon>
        <taxon>Pseudomonadati</taxon>
        <taxon>Spirochaetota</taxon>
        <taxon>Spirochaetia</taxon>
        <taxon>Leptospirales</taxon>
        <taxon>Leptospiraceae</taxon>
        <taxon>Leptospira</taxon>
    </lineage>
</organism>
<dbReference type="Proteomes" id="UP000231990">
    <property type="component" value="Unassembled WGS sequence"/>
</dbReference>
<comment type="caution">
    <text evidence="2">The sequence shown here is derived from an EMBL/GenBank/DDBJ whole genome shotgun (WGS) entry which is preliminary data.</text>
</comment>
<evidence type="ECO:0000313" key="2">
    <source>
        <dbReference type="EMBL" id="PJZ75061.1"/>
    </source>
</evidence>
<dbReference type="OrthoDB" id="9808242at2"/>
<dbReference type="Gene3D" id="1.10.10.10">
    <property type="entry name" value="Winged helix-like DNA-binding domain superfamily/Winged helix DNA-binding domain"/>
    <property type="match status" value="1"/>
</dbReference>
<reference evidence="3 4" key="1">
    <citation type="submission" date="2017-07" db="EMBL/GenBank/DDBJ databases">
        <title>Leptospira spp. isolated from tropical soils.</title>
        <authorList>
            <person name="Thibeaux R."/>
            <person name="Iraola G."/>
            <person name="Ferres I."/>
            <person name="Bierque E."/>
            <person name="Girault D."/>
            <person name="Soupe-Gilbert M.-E."/>
            <person name="Picardeau M."/>
            <person name="Goarant C."/>
        </authorList>
    </citation>
    <scope>NUCLEOTIDE SEQUENCE [LARGE SCALE GENOMIC DNA]</scope>
    <source>
        <strain evidence="2 4">FH1-B-B1</strain>
        <strain evidence="1 3">FH1-B-C1</strain>
    </source>
</reference>
<protein>
    <recommendedName>
        <fullName evidence="5">Antitoxin</fullName>
    </recommendedName>
</protein>
<dbReference type="EMBL" id="NPDZ01000001">
    <property type="protein sequence ID" value="PJZ75061.1"/>
    <property type="molecule type" value="Genomic_DNA"/>
</dbReference>
<keyword evidence="3" id="KW-1185">Reference proteome</keyword>
<dbReference type="AlphaFoldDB" id="A0A2M9ZSV2"/>
<dbReference type="SUPFAM" id="SSF46689">
    <property type="entry name" value="Homeodomain-like"/>
    <property type="match status" value="1"/>
</dbReference>
<dbReference type="RefSeq" id="WP_100712513.1">
    <property type="nucleotide sequence ID" value="NZ_NPDY01000001.1"/>
</dbReference>
<dbReference type="InterPro" id="IPR036388">
    <property type="entry name" value="WH-like_DNA-bd_sf"/>
</dbReference>
<dbReference type="PANTHER" id="PTHR34849">
    <property type="entry name" value="SSL5025 PROTEIN"/>
    <property type="match status" value="1"/>
</dbReference>
<sequence>MSSNLLNRITLNSEVCHGKPTIRNQRYTVELILDLLSSGMSEEEIISDYPAIEKEDILACLEYALNLVKVKSIYKASA</sequence>
<evidence type="ECO:0000313" key="4">
    <source>
        <dbReference type="Proteomes" id="UP000231990"/>
    </source>
</evidence>
<gene>
    <name evidence="1" type="ORF">CH360_03320</name>
    <name evidence="2" type="ORF">CH373_03325</name>
</gene>
<name>A0A2M9ZSV2_9LEPT</name>
<dbReference type="Pfam" id="PF04255">
    <property type="entry name" value="DUF433"/>
    <property type="match status" value="1"/>
</dbReference>
<evidence type="ECO:0000313" key="3">
    <source>
        <dbReference type="Proteomes" id="UP000231962"/>
    </source>
</evidence>
<evidence type="ECO:0000313" key="1">
    <source>
        <dbReference type="EMBL" id="PJZ71529.1"/>
    </source>
</evidence>
<dbReference type="EMBL" id="NPDY01000001">
    <property type="protein sequence ID" value="PJZ71529.1"/>
    <property type="molecule type" value="Genomic_DNA"/>
</dbReference>
<evidence type="ECO:0008006" key="5">
    <source>
        <dbReference type="Google" id="ProtNLM"/>
    </source>
</evidence>
<dbReference type="PANTHER" id="PTHR34849:SF3">
    <property type="entry name" value="SSR2962 PROTEIN"/>
    <property type="match status" value="1"/>
</dbReference>
<dbReference type="InterPro" id="IPR009057">
    <property type="entry name" value="Homeodomain-like_sf"/>
</dbReference>
<accession>A0A2M9ZSV2</accession>